<evidence type="ECO:0008006" key="6">
    <source>
        <dbReference type="Google" id="ProtNLM"/>
    </source>
</evidence>
<sequence length="922" mass="97436">MKKILATLACALSFISTDSRALDGTLVDLESSYGMGPFYDVAYHNNTAYAVDSNEDLIILDVTDSSNVVLIDELAVGCGSTDLDIDGNTLVVRCAFEVHFFDVSDSSAPTLIGTFDSSGYAVNSVKLVGNRMYMIGGNSDIAVFNASDLTNLQNINTQTFGSLGNVSEAKIDGNYLYTVSRFKKVRAFDLTDENLITELTLAEAEGTLYYDASIVGDTLYIGAAGGLRVYDISDVNNPSFVSTVNTGSSFEDIEVLKSLHVIGDKLFAGKFNGWIFQFDISTPNSPTFQDDIRAGTHEIYGFTNSADALYVAYGVDGLRTLDISSEAVPYMDPLGSYGQSMIPEDLDMSDGRVLVSDETGLFHIIDIDAEYSFIPKSRIPLVAGVNTQAAEIKNNIGWLGVEKNLDTYDFSTLDPSSFLDSKTPSADGFITYLKERDNTLYVGASDGTIVVYDVSTNVPSLVSSITLPPASSGAKHYIKEITPYGDYVLASSVNAELLAVDFSDTANPSVVSVPTMSEVTSAKLFVTGDVAISASDFGVFLIDISDLTAANHIGQLSGFGLVTAATEIDSDTILLSSTNGLLAVDISDSANISIISQLEAVPELSSLAFDGSDIVGAVQFENELRAYQFNLSPTAASADFTLDEDTSIDESVSATDPEGDDITFGIVTEPSNGTVTISANGLFTYEPALNFNGQDSFTFSAKDVHGGKAEATVTLTVNVVNDAPVANPVNLSTGTETEVSGDFEASDPDGDELTYNHTNPENGSLTVSGSSFVYTPNEGFSGEDTFEYTAMDASGAESTATVTIAVINNAPVANLVTISTSVDTAVSGTFSTTDSDGDELTIENSNPSSGSLTVSGTSFTYTPNAGFSGSDSFQYTVTDPYGASATASVRITVNAPSSGGGSNDWWLLSLLFAILVTRLRLK</sequence>
<dbReference type="InterPro" id="IPR015943">
    <property type="entry name" value="WD40/YVTN_repeat-like_dom_sf"/>
</dbReference>
<dbReference type="SUPFAM" id="SSF101908">
    <property type="entry name" value="Putative isomerase YbhE"/>
    <property type="match status" value="1"/>
</dbReference>
<gene>
    <name evidence="4" type="ORF">GCM10023151_03960</name>
</gene>
<feature type="domain" description="Cyclic nucleotide-binding" evidence="2">
    <location>
        <begin position="175"/>
        <end position="256"/>
    </location>
</feature>
<dbReference type="InterPro" id="IPR036322">
    <property type="entry name" value="WD40_repeat_dom_sf"/>
</dbReference>
<dbReference type="PROSITE" id="PS50042">
    <property type="entry name" value="CNMP_BINDING_3"/>
    <property type="match status" value="1"/>
</dbReference>
<dbReference type="EMBL" id="BAABFV010000001">
    <property type="protein sequence ID" value="GAA4356230.1"/>
    <property type="molecule type" value="Genomic_DNA"/>
</dbReference>
<dbReference type="CDD" id="cd11304">
    <property type="entry name" value="Cadherin_repeat"/>
    <property type="match status" value="1"/>
</dbReference>
<keyword evidence="5" id="KW-1185">Reference proteome</keyword>
<name>A0ABP8ICS3_9GAMM</name>
<reference evidence="5" key="1">
    <citation type="journal article" date="2019" name="Int. J. Syst. Evol. Microbiol.">
        <title>The Global Catalogue of Microorganisms (GCM) 10K type strain sequencing project: providing services to taxonomists for standard genome sequencing and annotation.</title>
        <authorList>
            <consortium name="The Broad Institute Genomics Platform"/>
            <consortium name="The Broad Institute Genome Sequencing Center for Infectious Disease"/>
            <person name="Wu L."/>
            <person name="Ma J."/>
        </authorList>
    </citation>
    <scope>NUCLEOTIDE SEQUENCE [LARGE SCALE GENOMIC DNA]</scope>
    <source>
        <strain evidence="5">JCM 17728</strain>
    </source>
</reference>
<feature type="chain" id="PRO_5046218047" description="Cadherin domain-containing protein" evidence="1">
    <location>
        <begin position="22"/>
        <end position="922"/>
    </location>
</feature>
<dbReference type="InterPro" id="IPR000595">
    <property type="entry name" value="cNMP-bd_dom"/>
</dbReference>
<evidence type="ECO:0000256" key="1">
    <source>
        <dbReference type="SAM" id="SignalP"/>
    </source>
</evidence>
<proteinExistence type="predicted"/>
<dbReference type="Proteomes" id="UP001501011">
    <property type="component" value="Unassembled WGS sequence"/>
</dbReference>
<dbReference type="Gene3D" id="2.60.40.3440">
    <property type="match status" value="3"/>
</dbReference>
<feature type="domain" description="Cadherin" evidence="3">
    <location>
        <begin position="634"/>
        <end position="730"/>
    </location>
</feature>
<accession>A0ABP8ICS3</accession>
<dbReference type="PROSITE" id="PS50268">
    <property type="entry name" value="CADHERIN_2"/>
    <property type="match status" value="1"/>
</dbReference>
<dbReference type="SUPFAM" id="SSF50978">
    <property type="entry name" value="WD40 repeat-like"/>
    <property type="match status" value="1"/>
</dbReference>
<feature type="signal peptide" evidence="1">
    <location>
        <begin position="1"/>
        <end position="21"/>
    </location>
</feature>
<dbReference type="Pfam" id="PF17963">
    <property type="entry name" value="Big_9"/>
    <property type="match status" value="3"/>
</dbReference>
<dbReference type="RefSeq" id="WP_345291528.1">
    <property type="nucleotide sequence ID" value="NZ_BAABFV010000001.1"/>
</dbReference>
<dbReference type="Gene3D" id="2.130.10.10">
    <property type="entry name" value="YVTN repeat-like/Quinoprotein amine dehydrogenase"/>
    <property type="match status" value="2"/>
</dbReference>
<evidence type="ECO:0000259" key="2">
    <source>
        <dbReference type="PROSITE" id="PS50042"/>
    </source>
</evidence>
<protein>
    <recommendedName>
        <fullName evidence="6">Cadherin domain-containing protein</fullName>
    </recommendedName>
</protein>
<organism evidence="4 5">
    <name type="scientific">Kangiella marina</name>
    <dbReference type="NCBI Taxonomy" id="1079178"/>
    <lineage>
        <taxon>Bacteria</taxon>
        <taxon>Pseudomonadati</taxon>
        <taxon>Pseudomonadota</taxon>
        <taxon>Gammaproteobacteria</taxon>
        <taxon>Kangiellales</taxon>
        <taxon>Kangiellaceae</taxon>
        <taxon>Kangiella</taxon>
    </lineage>
</organism>
<dbReference type="NCBIfam" id="NF012211">
    <property type="entry name" value="tand_rpt_95"/>
    <property type="match status" value="3"/>
</dbReference>
<evidence type="ECO:0000313" key="4">
    <source>
        <dbReference type="EMBL" id="GAA4356230.1"/>
    </source>
</evidence>
<dbReference type="InterPro" id="IPR002126">
    <property type="entry name" value="Cadherin-like_dom"/>
</dbReference>
<evidence type="ECO:0000313" key="5">
    <source>
        <dbReference type="Proteomes" id="UP001501011"/>
    </source>
</evidence>
<keyword evidence="1" id="KW-0732">Signal</keyword>
<comment type="caution">
    <text evidence="4">The sequence shown here is derived from an EMBL/GenBank/DDBJ whole genome shotgun (WGS) entry which is preliminary data.</text>
</comment>
<evidence type="ECO:0000259" key="3">
    <source>
        <dbReference type="PROSITE" id="PS50268"/>
    </source>
</evidence>